<keyword evidence="2" id="KW-0472">Membrane</keyword>
<dbReference type="EC" id="7.1.1.-" evidence="2"/>
<accession>A0ABZ1C5S5</accession>
<reference evidence="3 4" key="1">
    <citation type="submission" date="2023-12" db="EMBL/GenBank/DDBJ databases">
        <title>Description of an unclassified Opitutus bacterium of Verrucomicrobiota.</title>
        <authorList>
            <person name="Zhang D.-F."/>
        </authorList>
    </citation>
    <scope>NUCLEOTIDE SEQUENCE [LARGE SCALE GENOMIC DNA]</scope>
    <source>
        <strain evidence="3 4">WL0086</strain>
    </source>
</reference>
<keyword evidence="2" id="KW-1133">Transmembrane helix</keyword>
<comment type="catalytic activity">
    <reaction evidence="2">
        <text>a quinone + NADH + 5 H(+)(in) = a quinol + NAD(+) + 4 H(+)(out)</text>
        <dbReference type="Rhea" id="RHEA:57888"/>
        <dbReference type="ChEBI" id="CHEBI:15378"/>
        <dbReference type="ChEBI" id="CHEBI:24646"/>
        <dbReference type="ChEBI" id="CHEBI:57540"/>
        <dbReference type="ChEBI" id="CHEBI:57945"/>
        <dbReference type="ChEBI" id="CHEBI:132124"/>
    </reaction>
</comment>
<feature type="transmembrane region" description="Helical" evidence="2">
    <location>
        <begin position="89"/>
        <end position="108"/>
    </location>
</feature>
<name>A0ABZ1C5S5_9BACT</name>
<feature type="transmembrane region" description="Helical" evidence="2">
    <location>
        <begin position="140"/>
        <end position="162"/>
    </location>
</feature>
<keyword evidence="4" id="KW-1185">Reference proteome</keyword>
<sequence>MADILFHIFAVLIVLSSIMVVLNHNAVNSALWFLLGLVGVSAMFVLLDAFLLAALMILVYAGAVVALFLFIIMLLDMQGGERPPFSKPTAVAAVIGSGLLVVCVMTFVRGAMALPKTSAEQVPAYGATLKNYADQLFTTYLLPVQVVGFLLLIAMLGVIVLSKKFEGLEDVK</sequence>
<dbReference type="Gene3D" id="1.20.120.1200">
    <property type="entry name" value="NADH-ubiquinone/plastoquinone oxidoreductase chain 6, subunit NuoJ"/>
    <property type="match status" value="1"/>
</dbReference>
<keyword evidence="2" id="KW-0520">NAD</keyword>
<comment type="function">
    <text evidence="2">NDH-1 shuttles electrons from NADH, via FMN and iron-sulfur (Fe-S) centers, to quinones in the respiratory chain. Couples the redox reaction to proton translocation (for every two electrons transferred, four hydrogen ions are translocated across the cytoplasmic membrane), and thus conserves the redox energy in a proton gradient.</text>
</comment>
<dbReference type="GO" id="GO:0050136">
    <property type="term" value="F:NADH dehydrogenase (quinone) (non-electrogenic) activity"/>
    <property type="evidence" value="ECO:0007669"/>
    <property type="project" value="UniProtKB-EC"/>
</dbReference>
<evidence type="ECO:0000256" key="1">
    <source>
        <dbReference type="ARBA" id="ARBA00005698"/>
    </source>
</evidence>
<dbReference type="EMBL" id="CP139781">
    <property type="protein sequence ID" value="WRQ86836.1"/>
    <property type="molecule type" value="Genomic_DNA"/>
</dbReference>
<evidence type="ECO:0000313" key="4">
    <source>
        <dbReference type="Proteomes" id="UP000738431"/>
    </source>
</evidence>
<protein>
    <recommendedName>
        <fullName evidence="2">NADH-quinone oxidoreductase subunit J</fullName>
        <ecNumber evidence="2">7.1.1.-</ecNumber>
    </recommendedName>
</protein>
<gene>
    <name evidence="3" type="ORF">K1X11_018650</name>
</gene>
<dbReference type="Proteomes" id="UP000738431">
    <property type="component" value="Chromosome"/>
</dbReference>
<feature type="transmembrane region" description="Helical" evidence="2">
    <location>
        <begin position="30"/>
        <end position="51"/>
    </location>
</feature>
<keyword evidence="3" id="KW-0560">Oxidoreductase</keyword>
<dbReference type="PANTHER" id="PTHR33269:SF17">
    <property type="entry name" value="NADH-UBIQUINONE OXIDOREDUCTASE CHAIN 6"/>
    <property type="match status" value="1"/>
</dbReference>
<keyword evidence="2" id="KW-0874">Quinone</keyword>
<keyword evidence="2" id="KW-0812">Transmembrane</keyword>
<organism evidence="3 4">
    <name type="scientific">Actomonas aquatica</name>
    <dbReference type="NCBI Taxonomy" id="2866162"/>
    <lineage>
        <taxon>Bacteria</taxon>
        <taxon>Pseudomonadati</taxon>
        <taxon>Verrucomicrobiota</taxon>
        <taxon>Opitutia</taxon>
        <taxon>Opitutales</taxon>
        <taxon>Opitutaceae</taxon>
        <taxon>Actomonas</taxon>
    </lineage>
</organism>
<dbReference type="RefSeq" id="WP_221030671.1">
    <property type="nucleotide sequence ID" value="NZ_CP139781.1"/>
</dbReference>
<feature type="transmembrane region" description="Helical" evidence="2">
    <location>
        <begin position="57"/>
        <end position="77"/>
    </location>
</feature>
<dbReference type="PANTHER" id="PTHR33269">
    <property type="entry name" value="NADH-UBIQUINONE OXIDOREDUCTASE CHAIN 6"/>
    <property type="match status" value="1"/>
</dbReference>
<proteinExistence type="inferred from homology"/>
<comment type="similarity">
    <text evidence="1 2">Belongs to the complex I subunit 6 family.</text>
</comment>
<keyword evidence="2" id="KW-1003">Cell membrane</keyword>
<dbReference type="InterPro" id="IPR042106">
    <property type="entry name" value="Nuo/plastoQ_OxRdtase_6_NuoJ"/>
</dbReference>
<evidence type="ECO:0000313" key="3">
    <source>
        <dbReference type="EMBL" id="WRQ86836.1"/>
    </source>
</evidence>
<dbReference type="Pfam" id="PF00499">
    <property type="entry name" value="Oxidored_q3"/>
    <property type="match status" value="1"/>
</dbReference>
<dbReference type="InterPro" id="IPR001457">
    <property type="entry name" value="NADH_UbQ/plastoQ_OxRdtase_su6"/>
</dbReference>
<comment type="subcellular location">
    <subcellularLocation>
        <location evidence="2">Cell membrane</location>
        <topology evidence="2">Multi-pass membrane protein</topology>
    </subcellularLocation>
</comment>
<feature type="transmembrane region" description="Helical" evidence="2">
    <location>
        <begin position="6"/>
        <end position="23"/>
    </location>
</feature>
<evidence type="ECO:0000256" key="2">
    <source>
        <dbReference type="RuleBase" id="RU004429"/>
    </source>
</evidence>